<dbReference type="InterPro" id="IPR058031">
    <property type="entry name" value="AAA_lid_NorR"/>
</dbReference>
<dbReference type="GO" id="GO:0006355">
    <property type="term" value="P:regulation of DNA-templated transcription"/>
    <property type="evidence" value="ECO:0007669"/>
    <property type="project" value="InterPro"/>
</dbReference>
<keyword evidence="8" id="KW-1185">Reference proteome</keyword>
<protein>
    <submittedName>
        <fullName evidence="7">Sigma 54-interacting transcriptional regulator</fullName>
    </submittedName>
</protein>
<reference evidence="7" key="1">
    <citation type="submission" date="2022-04" db="EMBL/GenBank/DDBJ databases">
        <title>Desulfatitalea alkaliphila sp. nov., a novel anaerobic sulfate-reducing bacterium isolated from terrestrial mud volcano, Taman Peninsula, Russia.</title>
        <authorList>
            <person name="Khomyakova M.A."/>
            <person name="Merkel A.Y."/>
            <person name="Slobodkin A.I."/>
        </authorList>
    </citation>
    <scope>NUCLEOTIDE SEQUENCE</scope>
    <source>
        <strain evidence="7">M08but</strain>
    </source>
</reference>
<dbReference type="InterPro" id="IPR009057">
    <property type="entry name" value="Homeodomain-like_sf"/>
</dbReference>
<gene>
    <name evidence="7" type="ORF">MRX98_17485</name>
</gene>
<dbReference type="PANTHER" id="PTHR32071:SF99">
    <property type="entry name" value="TRANSCRIPTIONAL REGULATORY PROTEIN"/>
    <property type="match status" value="1"/>
</dbReference>
<dbReference type="InterPro" id="IPR027417">
    <property type="entry name" value="P-loop_NTPase"/>
</dbReference>
<evidence type="ECO:0000256" key="4">
    <source>
        <dbReference type="ARBA" id="ARBA00023163"/>
    </source>
</evidence>
<evidence type="ECO:0000256" key="1">
    <source>
        <dbReference type="ARBA" id="ARBA00022741"/>
    </source>
</evidence>
<evidence type="ECO:0000256" key="3">
    <source>
        <dbReference type="ARBA" id="ARBA00023015"/>
    </source>
</evidence>
<dbReference type="SUPFAM" id="SSF52540">
    <property type="entry name" value="P-loop containing nucleoside triphosphate hydrolases"/>
    <property type="match status" value="1"/>
</dbReference>
<organism evidence="7 8">
    <name type="scientific">Desulfatitalea alkaliphila</name>
    <dbReference type="NCBI Taxonomy" id="2929485"/>
    <lineage>
        <taxon>Bacteria</taxon>
        <taxon>Pseudomonadati</taxon>
        <taxon>Thermodesulfobacteriota</taxon>
        <taxon>Desulfobacteria</taxon>
        <taxon>Desulfobacterales</taxon>
        <taxon>Desulfosarcinaceae</taxon>
        <taxon>Desulfatitalea</taxon>
    </lineage>
</organism>
<accession>A0AA41UKJ5</accession>
<feature type="domain" description="PAS" evidence="6">
    <location>
        <begin position="10"/>
        <end position="64"/>
    </location>
</feature>
<proteinExistence type="predicted"/>
<evidence type="ECO:0000313" key="7">
    <source>
        <dbReference type="EMBL" id="MCJ8502379.1"/>
    </source>
</evidence>
<dbReference type="GO" id="GO:0005524">
    <property type="term" value="F:ATP binding"/>
    <property type="evidence" value="ECO:0007669"/>
    <property type="project" value="UniProtKB-KW"/>
</dbReference>
<dbReference type="SUPFAM" id="SSF55785">
    <property type="entry name" value="PYP-like sensor domain (PAS domain)"/>
    <property type="match status" value="1"/>
</dbReference>
<dbReference type="Gene3D" id="3.40.50.300">
    <property type="entry name" value="P-loop containing nucleotide triphosphate hydrolases"/>
    <property type="match status" value="1"/>
</dbReference>
<feature type="domain" description="Sigma-54 factor interaction" evidence="5">
    <location>
        <begin position="150"/>
        <end position="380"/>
    </location>
</feature>
<dbReference type="GO" id="GO:0043565">
    <property type="term" value="F:sequence-specific DNA binding"/>
    <property type="evidence" value="ECO:0007669"/>
    <property type="project" value="InterPro"/>
</dbReference>
<dbReference type="InterPro" id="IPR035965">
    <property type="entry name" value="PAS-like_dom_sf"/>
</dbReference>
<dbReference type="PROSITE" id="PS00688">
    <property type="entry name" value="SIGMA54_INTERACT_3"/>
    <property type="match status" value="1"/>
</dbReference>
<dbReference type="InterPro" id="IPR000014">
    <property type="entry name" value="PAS"/>
</dbReference>
<dbReference type="PROSITE" id="PS50045">
    <property type="entry name" value="SIGMA54_INTERACT_4"/>
    <property type="match status" value="1"/>
</dbReference>
<dbReference type="Proteomes" id="UP001165427">
    <property type="component" value="Unassembled WGS sequence"/>
</dbReference>
<dbReference type="InterPro" id="IPR003593">
    <property type="entry name" value="AAA+_ATPase"/>
</dbReference>
<dbReference type="PROSITE" id="PS00675">
    <property type="entry name" value="SIGMA54_INTERACT_1"/>
    <property type="match status" value="1"/>
</dbReference>
<keyword evidence="3" id="KW-0805">Transcription regulation</keyword>
<evidence type="ECO:0000256" key="2">
    <source>
        <dbReference type="ARBA" id="ARBA00022840"/>
    </source>
</evidence>
<dbReference type="EMBL" id="JALJRB010000025">
    <property type="protein sequence ID" value="MCJ8502379.1"/>
    <property type="molecule type" value="Genomic_DNA"/>
</dbReference>
<dbReference type="Gene3D" id="1.10.8.60">
    <property type="match status" value="1"/>
</dbReference>
<dbReference type="RefSeq" id="WP_246913086.1">
    <property type="nucleotide sequence ID" value="NZ_JALJRB010000025.1"/>
</dbReference>
<keyword evidence="1" id="KW-0547">Nucleotide-binding</keyword>
<evidence type="ECO:0000259" key="5">
    <source>
        <dbReference type="PROSITE" id="PS50045"/>
    </source>
</evidence>
<dbReference type="InterPro" id="IPR025944">
    <property type="entry name" value="Sigma_54_int_dom_CS"/>
</dbReference>
<dbReference type="Gene3D" id="1.10.10.60">
    <property type="entry name" value="Homeodomain-like"/>
    <property type="match status" value="1"/>
</dbReference>
<dbReference type="AlphaFoldDB" id="A0AA41UKJ5"/>
<dbReference type="InterPro" id="IPR002078">
    <property type="entry name" value="Sigma_54_int"/>
</dbReference>
<keyword evidence="2" id="KW-0067">ATP-binding</keyword>
<dbReference type="PRINTS" id="PR01590">
    <property type="entry name" value="HTHFIS"/>
</dbReference>
<dbReference type="Pfam" id="PF25601">
    <property type="entry name" value="AAA_lid_14"/>
    <property type="match status" value="1"/>
</dbReference>
<dbReference type="InterPro" id="IPR002197">
    <property type="entry name" value="HTH_Fis"/>
</dbReference>
<dbReference type="PANTHER" id="PTHR32071">
    <property type="entry name" value="TRANSCRIPTIONAL REGULATORY PROTEIN"/>
    <property type="match status" value="1"/>
</dbReference>
<dbReference type="SMART" id="SM00382">
    <property type="entry name" value="AAA"/>
    <property type="match status" value="1"/>
</dbReference>
<keyword evidence="4" id="KW-0804">Transcription</keyword>
<evidence type="ECO:0000259" key="6">
    <source>
        <dbReference type="PROSITE" id="PS50112"/>
    </source>
</evidence>
<dbReference type="InterPro" id="IPR025662">
    <property type="entry name" value="Sigma_54_int_dom_ATP-bd_1"/>
</dbReference>
<evidence type="ECO:0000313" key="8">
    <source>
        <dbReference type="Proteomes" id="UP001165427"/>
    </source>
</evidence>
<sequence length="460" mass="50635">MSQDDIRQISDALLYALLDNPYESLILIDAAGIVRFVSHANESVRGVSAQSAVGRHISEVSPDSELPRIIRTGKAEIGHSLVLRDRERIVARIPLTRDGQVIGAAGKLLLSSPEKVKALYQRIESLEKQLDYYKSAYKQIYGSRFTFDNIIGQSRKLQEAKALALKAAQNDSSVIILGESGTGKEMFAHAIHMAGPRAGRNFIRINCGAIPGELFESELFGYEPGAFTGARRQGAAGKIELGHKGTVFLDEISEMPLRMQVKLLRVLQDKVVERIGGGKPRQIDFRIISATHQDLESMIRQGTFRLDLFYRLNVMLIRLPALRTIPEDIPLIFNAILADLCRAGGRSVVEVRPDALAALCAYHWPGNVRELRNVAERALVVADGRQIDRRDLPGAVRGAAATEDGAPQAAQPLKAVLETAERESIVTALRQTDGNKAKAAALLGIHRTGLYQKMHKYQLL</sequence>
<dbReference type="SUPFAM" id="SSF46689">
    <property type="entry name" value="Homeodomain-like"/>
    <property type="match status" value="1"/>
</dbReference>
<dbReference type="CDD" id="cd00009">
    <property type="entry name" value="AAA"/>
    <property type="match status" value="1"/>
</dbReference>
<dbReference type="Gene3D" id="3.30.450.20">
    <property type="entry name" value="PAS domain"/>
    <property type="match status" value="1"/>
</dbReference>
<comment type="caution">
    <text evidence="7">The sequence shown here is derived from an EMBL/GenBank/DDBJ whole genome shotgun (WGS) entry which is preliminary data.</text>
</comment>
<name>A0AA41UKJ5_9BACT</name>
<dbReference type="FunFam" id="3.40.50.300:FF:000006">
    <property type="entry name" value="DNA-binding transcriptional regulator NtrC"/>
    <property type="match status" value="1"/>
</dbReference>
<dbReference type="Pfam" id="PF00158">
    <property type="entry name" value="Sigma54_activat"/>
    <property type="match status" value="1"/>
</dbReference>
<dbReference type="PROSITE" id="PS50112">
    <property type="entry name" value="PAS"/>
    <property type="match status" value="1"/>
</dbReference>
<dbReference type="Pfam" id="PF02954">
    <property type="entry name" value="HTH_8"/>
    <property type="match status" value="1"/>
</dbReference>